<reference evidence="1 2" key="1">
    <citation type="journal article" date="2018" name="Front. Plant Sci.">
        <title>Red Clover (Trifolium pratense) and Zigzag Clover (T. medium) - A Picture of Genomic Similarities and Differences.</title>
        <authorList>
            <person name="Dluhosova J."/>
            <person name="Istvanek J."/>
            <person name="Nedelnik J."/>
            <person name="Repkova J."/>
        </authorList>
    </citation>
    <scope>NUCLEOTIDE SEQUENCE [LARGE SCALE GENOMIC DNA]</scope>
    <source>
        <strain evidence="2">cv. 10/8</strain>
        <tissue evidence="1">Leaf</tissue>
    </source>
</reference>
<evidence type="ECO:0000313" key="2">
    <source>
        <dbReference type="Proteomes" id="UP000265520"/>
    </source>
</evidence>
<evidence type="ECO:0000313" key="1">
    <source>
        <dbReference type="EMBL" id="MCI91881.1"/>
    </source>
</evidence>
<dbReference type="EMBL" id="LXQA011284611">
    <property type="protein sequence ID" value="MCI91881.1"/>
    <property type="molecule type" value="Genomic_DNA"/>
</dbReference>
<proteinExistence type="predicted"/>
<name>A0A392VY33_9FABA</name>
<feature type="non-terminal residue" evidence="1">
    <location>
        <position position="1"/>
    </location>
</feature>
<dbReference type="AlphaFoldDB" id="A0A392VY33"/>
<protein>
    <submittedName>
        <fullName evidence="1">Uncharacterized protein</fullName>
    </submittedName>
</protein>
<organism evidence="1 2">
    <name type="scientific">Trifolium medium</name>
    <dbReference type="NCBI Taxonomy" id="97028"/>
    <lineage>
        <taxon>Eukaryota</taxon>
        <taxon>Viridiplantae</taxon>
        <taxon>Streptophyta</taxon>
        <taxon>Embryophyta</taxon>
        <taxon>Tracheophyta</taxon>
        <taxon>Spermatophyta</taxon>
        <taxon>Magnoliopsida</taxon>
        <taxon>eudicotyledons</taxon>
        <taxon>Gunneridae</taxon>
        <taxon>Pentapetalae</taxon>
        <taxon>rosids</taxon>
        <taxon>fabids</taxon>
        <taxon>Fabales</taxon>
        <taxon>Fabaceae</taxon>
        <taxon>Papilionoideae</taxon>
        <taxon>50 kb inversion clade</taxon>
        <taxon>NPAAA clade</taxon>
        <taxon>Hologalegina</taxon>
        <taxon>IRL clade</taxon>
        <taxon>Trifolieae</taxon>
        <taxon>Trifolium</taxon>
    </lineage>
</organism>
<accession>A0A392VY33</accession>
<keyword evidence="2" id="KW-1185">Reference proteome</keyword>
<comment type="caution">
    <text evidence="1">The sequence shown here is derived from an EMBL/GenBank/DDBJ whole genome shotgun (WGS) entry which is preliminary data.</text>
</comment>
<sequence length="60" mass="6262">SGTLSRQQMIADLKTVSKALGDKKFLFDRVVQALEAEELAAHDGGGGELVVEDSDGSASI</sequence>
<dbReference type="Proteomes" id="UP000265520">
    <property type="component" value="Unassembled WGS sequence"/>
</dbReference>